<comment type="similarity">
    <text evidence="5">Belongs to the RimM family.</text>
</comment>
<dbReference type="RefSeq" id="WP_243831688.1">
    <property type="nucleotide sequence ID" value="NZ_SOAW01000001.1"/>
</dbReference>
<dbReference type="GO" id="GO:0043022">
    <property type="term" value="F:ribosome binding"/>
    <property type="evidence" value="ECO:0007669"/>
    <property type="project" value="InterPro"/>
</dbReference>
<evidence type="ECO:0000313" key="8">
    <source>
        <dbReference type="EMBL" id="TDT33024.1"/>
    </source>
</evidence>
<dbReference type="Gene3D" id="2.40.30.60">
    <property type="entry name" value="RimM"/>
    <property type="match status" value="1"/>
</dbReference>
<keyword evidence="1 5" id="KW-0963">Cytoplasm</keyword>
<comment type="subcellular location">
    <subcellularLocation>
        <location evidence="5">Cytoplasm</location>
    </subcellularLocation>
</comment>
<dbReference type="PANTHER" id="PTHR33692:SF1">
    <property type="entry name" value="RIBOSOME MATURATION FACTOR RIMM"/>
    <property type="match status" value="1"/>
</dbReference>
<dbReference type="Proteomes" id="UP000295371">
    <property type="component" value="Unassembled WGS sequence"/>
</dbReference>
<dbReference type="GO" id="GO:0006364">
    <property type="term" value="P:rRNA processing"/>
    <property type="evidence" value="ECO:0007669"/>
    <property type="project" value="UniProtKB-UniRule"/>
</dbReference>
<dbReference type="EMBL" id="SOAW01000001">
    <property type="protein sequence ID" value="TDT33024.1"/>
    <property type="molecule type" value="Genomic_DNA"/>
</dbReference>
<dbReference type="InterPro" id="IPR009000">
    <property type="entry name" value="Transl_B-barrel_sf"/>
</dbReference>
<evidence type="ECO:0000313" key="9">
    <source>
        <dbReference type="Proteomes" id="UP000295371"/>
    </source>
</evidence>
<dbReference type="SUPFAM" id="SSF50447">
    <property type="entry name" value="Translation proteins"/>
    <property type="match status" value="1"/>
</dbReference>
<dbReference type="Pfam" id="PF24986">
    <property type="entry name" value="PRC_RimM"/>
    <property type="match status" value="1"/>
</dbReference>
<dbReference type="InterPro" id="IPR011961">
    <property type="entry name" value="RimM"/>
</dbReference>
<dbReference type="GO" id="GO:0005737">
    <property type="term" value="C:cytoplasm"/>
    <property type="evidence" value="ECO:0007669"/>
    <property type="project" value="UniProtKB-SubCell"/>
</dbReference>
<accession>A0A4R7J6Z5</accession>
<dbReference type="GO" id="GO:0005840">
    <property type="term" value="C:ribosome"/>
    <property type="evidence" value="ECO:0007669"/>
    <property type="project" value="InterPro"/>
</dbReference>
<dbReference type="InterPro" id="IPR036976">
    <property type="entry name" value="RimM_N_sf"/>
</dbReference>
<dbReference type="SUPFAM" id="SSF50346">
    <property type="entry name" value="PRC-barrel domain"/>
    <property type="match status" value="1"/>
</dbReference>
<evidence type="ECO:0000259" key="6">
    <source>
        <dbReference type="Pfam" id="PF01782"/>
    </source>
</evidence>
<keyword evidence="4 5" id="KW-0143">Chaperone</keyword>
<comment type="domain">
    <text evidence="5">The PRC barrel domain binds ribosomal protein uS19.</text>
</comment>
<dbReference type="HAMAP" id="MF_00014">
    <property type="entry name" value="Ribosome_mat_RimM"/>
    <property type="match status" value="1"/>
</dbReference>
<evidence type="ECO:0000256" key="3">
    <source>
        <dbReference type="ARBA" id="ARBA00022552"/>
    </source>
</evidence>
<evidence type="ECO:0000256" key="2">
    <source>
        <dbReference type="ARBA" id="ARBA00022517"/>
    </source>
</evidence>
<dbReference type="PANTHER" id="PTHR33692">
    <property type="entry name" value="RIBOSOME MATURATION FACTOR RIMM"/>
    <property type="match status" value="1"/>
</dbReference>
<comment type="subunit">
    <text evidence="5">Binds ribosomal protein uS19.</text>
</comment>
<comment type="caution">
    <text evidence="8">The sequence shown here is derived from an EMBL/GenBank/DDBJ whole genome shotgun (WGS) entry which is preliminary data.</text>
</comment>
<dbReference type="InterPro" id="IPR011033">
    <property type="entry name" value="PRC_barrel-like_sf"/>
</dbReference>
<dbReference type="Gene3D" id="2.30.30.240">
    <property type="entry name" value="PRC-barrel domain"/>
    <property type="match status" value="1"/>
</dbReference>
<dbReference type="AlphaFoldDB" id="A0A4R7J6Z5"/>
<name>A0A4R7J6Z5_9ACTN</name>
<proteinExistence type="inferred from homology"/>
<feature type="domain" description="Ribosome maturation factor RimM PRC barrel" evidence="7">
    <location>
        <begin position="107"/>
        <end position="173"/>
    </location>
</feature>
<dbReference type="InterPro" id="IPR056792">
    <property type="entry name" value="PRC_RimM"/>
</dbReference>
<dbReference type="GO" id="GO:0042274">
    <property type="term" value="P:ribosomal small subunit biogenesis"/>
    <property type="evidence" value="ECO:0007669"/>
    <property type="project" value="UniProtKB-UniRule"/>
</dbReference>
<evidence type="ECO:0000256" key="5">
    <source>
        <dbReference type="HAMAP-Rule" id="MF_00014"/>
    </source>
</evidence>
<dbReference type="NCBIfam" id="TIGR02273">
    <property type="entry name" value="16S_RimM"/>
    <property type="match status" value="1"/>
</dbReference>
<evidence type="ECO:0000259" key="7">
    <source>
        <dbReference type="Pfam" id="PF24986"/>
    </source>
</evidence>
<evidence type="ECO:0000256" key="4">
    <source>
        <dbReference type="ARBA" id="ARBA00023186"/>
    </source>
</evidence>
<feature type="domain" description="RimM N-terminal" evidence="6">
    <location>
        <begin position="13"/>
        <end position="89"/>
    </location>
</feature>
<reference evidence="8 9" key="1">
    <citation type="submission" date="2019-03" db="EMBL/GenBank/DDBJ databases">
        <title>Genomic Encyclopedia of Archaeal and Bacterial Type Strains, Phase II (KMG-II): from individual species to whole genera.</title>
        <authorList>
            <person name="Goeker M."/>
        </authorList>
    </citation>
    <scope>NUCLEOTIDE SEQUENCE [LARGE SCALE GENOMIC DNA]</scope>
    <source>
        <strain evidence="8 9">DSM 24323</strain>
    </source>
</reference>
<sequence length="181" mass="19280">MVAERTGSIEVRVGRIGRPHGVRGALTVALYTDEPERRFAEGQRLTDANSFRSWTVAKSHWHQGRLLLSLEGVGDRNAAEALRGVELMASTPADEAAEGPEEYWDRQLIGLGVLSAEGESVGTIVSVAHPPAQDLLEIELSGGGRTFVPFVQALVPEVDLEAGTVTLAPVEGLLDPADTSS</sequence>
<keyword evidence="2 5" id="KW-0690">Ribosome biogenesis</keyword>
<dbReference type="InterPro" id="IPR002676">
    <property type="entry name" value="RimM_N"/>
</dbReference>
<organism evidence="8 9">
    <name type="scientific">Naumannella halotolerans</name>
    <dbReference type="NCBI Taxonomy" id="993414"/>
    <lineage>
        <taxon>Bacteria</taxon>
        <taxon>Bacillati</taxon>
        <taxon>Actinomycetota</taxon>
        <taxon>Actinomycetes</taxon>
        <taxon>Propionibacteriales</taxon>
        <taxon>Propionibacteriaceae</taxon>
        <taxon>Naumannella</taxon>
    </lineage>
</organism>
<keyword evidence="9" id="KW-1185">Reference proteome</keyword>
<gene>
    <name evidence="5" type="primary">rimM</name>
    <name evidence="8" type="ORF">CLV29_0618</name>
</gene>
<comment type="function">
    <text evidence="5">An accessory protein needed during the final step in the assembly of 30S ribosomal subunit, possibly for assembly of the head region. Essential for efficient processing of 16S rRNA. May be needed both before and after RbfA during the maturation of 16S rRNA. It has affinity for free ribosomal 30S subunits but not for 70S ribosomes.</text>
</comment>
<dbReference type="Pfam" id="PF01782">
    <property type="entry name" value="RimM"/>
    <property type="match status" value="1"/>
</dbReference>
<keyword evidence="3 5" id="KW-0698">rRNA processing</keyword>
<evidence type="ECO:0000256" key="1">
    <source>
        <dbReference type="ARBA" id="ARBA00022490"/>
    </source>
</evidence>
<protein>
    <recommendedName>
        <fullName evidence="5">Ribosome maturation factor RimM</fullName>
    </recommendedName>
</protein>